<dbReference type="Gene3D" id="2.10.230.10">
    <property type="entry name" value="Heat shock protein DnaJ, cysteine-rich domain"/>
    <property type="match status" value="1"/>
</dbReference>
<dbReference type="FunFam" id="2.60.260.20:FF:000005">
    <property type="entry name" value="Chaperone protein dnaJ 1, mitochondrial"/>
    <property type="match status" value="1"/>
</dbReference>
<keyword evidence="8" id="KW-0732">Signal</keyword>
<dbReference type="InterPro" id="IPR008971">
    <property type="entry name" value="HSP40/DnaJ_pept-bd"/>
</dbReference>
<dbReference type="Pfam" id="PF00684">
    <property type="entry name" value="DnaJ_CXXCXGXG"/>
    <property type="match status" value="1"/>
</dbReference>
<evidence type="ECO:0000313" key="10">
    <source>
        <dbReference type="Proteomes" id="UP000035642"/>
    </source>
</evidence>
<dbReference type="GO" id="GO:0043066">
    <property type="term" value="P:negative regulation of apoptotic process"/>
    <property type="evidence" value="ECO:0007669"/>
    <property type="project" value="TreeGrafter"/>
</dbReference>
<evidence type="ECO:0000256" key="1">
    <source>
        <dbReference type="ARBA" id="ARBA00022723"/>
    </source>
</evidence>
<keyword evidence="5" id="KW-0143">Chaperone</keyword>
<dbReference type="PROSITE" id="PS51188">
    <property type="entry name" value="ZF_CR"/>
    <property type="match status" value="1"/>
</dbReference>
<dbReference type="PANTHER" id="PTHR44145:SF3">
    <property type="entry name" value="DNAJ HOMOLOG SUBFAMILY A MEMBER 3, MITOCHONDRIAL"/>
    <property type="match status" value="1"/>
</dbReference>
<dbReference type="WBParaSite" id="ACAC_0000308501-mRNA-1">
    <property type="protein sequence ID" value="ACAC_0000308501-mRNA-1"/>
    <property type="gene ID" value="ACAC_0000308501"/>
</dbReference>
<keyword evidence="10" id="KW-1185">Reference proteome</keyword>
<dbReference type="FunFam" id="2.10.230.10:FF:000002">
    <property type="entry name" value="Molecular chaperone DnaJ"/>
    <property type="match status" value="1"/>
</dbReference>
<protein>
    <submittedName>
        <fullName evidence="11">CR-type domain-containing protein</fullName>
    </submittedName>
</protein>
<keyword evidence="4 6" id="KW-0862">Zinc</keyword>
<dbReference type="InterPro" id="IPR002939">
    <property type="entry name" value="DnaJ_C"/>
</dbReference>
<dbReference type="GO" id="GO:0006457">
    <property type="term" value="P:protein folding"/>
    <property type="evidence" value="ECO:0007669"/>
    <property type="project" value="InterPro"/>
</dbReference>
<dbReference type="CDD" id="cd10719">
    <property type="entry name" value="DnaJ_zf"/>
    <property type="match status" value="1"/>
</dbReference>
<evidence type="ECO:0000256" key="7">
    <source>
        <dbReference type="SAM" id="MobiDB-lite"/>
    </source>
</evidence>
<dbReference type="Gene3D" id="2.60.260.20">
    <property type="entry name" value="Urease metallochaperone UreE, N-terminal domain"/>
    <property type="match status" value="2"/>
</dbReference>
<feature type="region of interest" description="Disordered" evidence="7">
    <location>
        <begin position="346"/>
        <end position="380"/>
    </location>
</feature>
<evidence type="ECO:0000256" key="6">
    <source>
        <dbReference type="PROSITE-ProRule" id="PRU00546"/>
    </source>
</evidence>
<evidence type="ECO:0000256" key="8">
    <source>
        <dbReference type="SAM" id="SignalP"/>
    </source>
</evidence>
<feature type="signal peptide" evidence="8">
    <location>
        <begin position="1"/>
        <end position="17"/>
    </location>
</feature>
<dbReference type="Pfam" id="PF01556">
    <property type="entry name" value="DnaJ_C"/>
    <property type="match status" value="1"/>
</dbReference>
<evidence type="ECO:0000256" key="3">
    <source>
        <dbReference type="ARBA" id="ARBA00022771"/>
    </source>
</evidence>
<name>A0A158P7S8_ANGCA</name>
<feature type="compositionally biased region" description="Basic and acidic residues" evidence="7">
    <location>
        <begin position="353"/>
        <end position="380"/>
    </location>
</feature>
<feature type="domain" description="CR-type" evidence="9">
    <location>
        <begin position="99"/>
        <end position="178"/>
    </location>
</feature>
<keyword evidence="1 6" id="KW-0479">Metal-binding</keyword>
<feature type="chain" id="PRO_5007630092" evidence="8">
    <location>
        <begin position="18"/>
        <end position="404"/>
    </location>
</feature>
<dbReference type="GO" id="GO:0008270">
    <property type="term" value="F:zinc ion binding"/>
    <property type="evidence" value="ECO:0007669"/>
    <property type="project" value="UniProtKB-KW"/>
</dbReference>
<dbReference type="AlphaFoldDB" id="A0A158P7S8"/>
<dbReference type="SUPFAM" id="SSF57938">
    <property type="entry name" value="DnaJ/Hsp40 cysteine-rich domain"/>
    <property type="match status" value="1"/>
</dbReference>
<dbReference type="CDD" id="cd10747">
    <property type="entry name" value="DnaJ_C"/>
    <property type="match status" value="1"/>
</dbReference>
<dbReference type="SUPFAM" id="SSF49493">
    <property type="entry name" value="HSP40/DnaJ peptide-binding domain"/>
    <property type="match status" value="2"/>
</dbReference>
<dbReference type="Proteomes" id="UP000035642">
    <property type="component" value="Unassembled WGS sequence"/>
</dbReference>
<dbReference type="InterPro" id="IPR001305">
    <property type="entry name" value="HSP_DnaJ_Cys-rich_dom"/>
</dbReference>
<dbReference type="GO" id="GO:0007005">
    <property type="term" value="P:mitochondrion organization"/>
    <property type="evidence" value="ECO:0007669"/>
    <property type="project" value="TreeGrafter"/>
</dbReference>
<dbReference type="PANTHER" id="PTHR44145">
    <property type="entry name" value="DNAJ HOMOLOG SUBFAMILY A MEMBER 3, MITOCHONDRIAL"/>
    <property type="match status" value="1"/>
</dbReference>
<dbReference type="GO" id="GO:0005739">
    <property type="term" value="C:mitochondrion"/>
    <property type="evidence" value="ECO:0007669"/>
    <property type="project" value="TreeGrafter"/>
</dbReference>
<dbReference type="STRING" id="6313.A0A158P7S8"/>
<evidence type="ECO:0000256" key="2">
    <source>
        <dbReference type="ARBA" id="ARBA00022737"/>
    </source>
</evidence>
<feature type="zinc finger region" description="CR-type" evidence="6">
    <location>
        <begin position="99"/>
        <end position="178"/>
    </location>
</feature>
<dbReference type="GO" id="GO:0051082">
    <property type="term" value="F:unfolded protein binding"/>
    <property type="evidence" value="ECO:0007669"/>
    <property type="project" value="InterPro"/>
</dbReference>
<dbReference type="InterPro" id="IPR051938">
    <property type="entry name" value="Apopto_cytoskel_mod"/>
</dbReference>
<keyword evidence="3 6" id="KW-0863">Zinc-finger</keyword>
<evidence type="ECO:0000259" key="9">
    <source>
        <dbReference type="PROSITE" id="PS51188"/>
    </source>
</evidence>
<reference evidence="11" key="2">
    <citation type="submission" date="2016-04" db="UniProtKB">
        <authorList>
            <consortium name="WormBaseParasite"/>
        </authorList>
    </citation>
    <scope>IDENTIFICATION</scope>
</reference>
<organism evidence="10 11">
    <name type="scientific">Angiostrongylus cantonensis</name>
    <name type="common">Rat lungworm</name>
    <dbReference type="NCBI Taxonomy" id="6313"/>
    <lineage>
        <taxon>Eukaryota</taxon>
        <taxon>Metazoa</taxon>
        <taxon>Ecdysozoa</taxon>
        <taxon>Nematoda</taxon>
        <taxon>Chromadorea</taxon>
        <taxon>Rhabditida</taxon>
        <taxon>Rhabditina</taxon>
        <taxon>Rhabditomorpha</taxon>
        <taxon>Strongyloidea</taxon>
        <taxon>Metastrongylidae</taxon>
        <taxon>Angiostrongylus</taxon>
    </lineage>
</organism>
<evidence type="ECO:0000256" key="4">
    <source>
        <dbReference type="ARBA" id="ARBA00022833"/>
    </source>
</evidence>
<keyword evidence="2" id="KW-0677">Repeat</keyword>
<dbReference type="InterPro" id="IPR036410">
    <property type="entry name" value="HSP_DnaJ_Cys-rich_dom_sf"/>
</dbReference>
<reference evidence="10" key="1">
    <citation type="submission" date="2012-09" db="EMBL/GenBank/DDBJ databases">
        <authorList>
            <person name="Martin A.A."/>
        </authorList>
    </citation>
    <scope>NUCLEOTIDE SEQUENCE</scope>
</reference>
<evidence type="ECO:0000256" key="5">
    <source>
        <dbReference type="ARBA" id="ARBA00023186"/>
    </source>
</evidence>
<proteinExistence type="predicted"/>
<dbReference type="GO" id="GO:0031072">
    <property type="term" value="F:heat shock protein binding"/>
    <property type="evidence" value="ECO:0007669"/>
    <property type="project" value="InterPro"/>
</dbReference>
<sequence>MNNIGLVLMFSLMRVLSDDGKRQEYDTFGSSASSAGGPGRRGGEWQYKGTVDVNEIFRRAFGFGGDAGFNWDSFAENQFGHSHAQEMVVDISFEEAVRGAQKNIFVNVVEDCTRCKGSQVEPGYKKVSCPYCNGTGMISQRLQGGFFYQASCNRCGGSGHYNKNPCQECEGHGQSVQRRQISFNVPAGTNDKDRVRFQIGKNQIYMVFNVAPSLKFRRDKDDIHCDVEITIAQAVLGGTVKVPGVVDDTYVHIPPGTSSHTKMRLSGKGVKRLNSAGYGDQYIHIKVTVPSHLNTEQRSLMLAWAGTEKPKSGTVNGFEEYSNFSYDESFTHLKYSIHHIKGAKFAAQSKKRQGNESKNERSEENQSPKEKMDASIKSDKEVSVAALRTIVAVEEHACWGSRML</sequence>
<accession>A0A158P7S8</accession>
<evidence type="ECO:0000313" key="11">
    <source>
        <dbReference type="WBParaSite" id="ACAC_0000308501-mRNA-1"/>
    </source>
</evidence>